<reference evidence="9" key="1">
    <citation type="submission" date="2022-06" db="EMBL/GenBank/DDBJ databases">
        <title>Ornithinimicrobium JY.X270.</title>
        <authorList>
            <person name="Huang Y."/>
        </authorList>
    </citation>
    <scope>NUCLEOTIDE SEQUENCE</scope>
    <source>
        <strain evidence="9">JY.X270</strain>
    </source>
</reference>
<keyword evidence="3 7" id="KW-0812">Transmembrane</keyword>
<protein>
    <submittedName>
        <fullName evidence="9">MFS transporter</fullName>
    </submittedName>
</protein>
<keyword evidence="2" id="KW-1003">Cell membrane</keyword>
<feature type="transmembrane region" description="Helical" evidence="7">
    <location>
        <begin position="80"/>
        <end position="98"/>
    </location>
</feature>
<dbReference type="SUPFAM" id="SSF103473">
    <property type="entry name" value="MFS general substrate transporter"/>
    <property type="match status" value="1"/>
</dbReference>
<feature type="transmembrane region" description="Helical" evidence="7">
    <location>
        <begin position="209"/>
        <end position="234"/>
    </location>
</feature>
<evidence type="ECO:0000256" key="6">
    <source>
        <dbReference type="SAM" id="MobiDB-lite"/>
    </source>
</evidence>
<feature type="transmembrane region" description="Helical" evidence="7">
    <location>
        <begin position="337"/>
        <end position="361"/>
    </location>
</feature>
<dbReference type="Proteomes" id="UP001056535">
    <property type="component" value="Chromosome"/>
</dbReference>
<evidence type="ECO:0000313" key="9">
    <source>
        <dbReference type="EMBL" id="USQ76050.1"/>
    </source>
</evidence>
<gene>
    <name evidence="9" type="ORF">NF557_15875</name>
</gene>
<evidence type="ECO:0000313" key="10">
    <source>
        <dbReference type="Proteomes" id="UP001056535"/>
    </source>
</evidence>
<dbReference type="InterPro" id="IPR020846">
    <property type="entry name" value="MFS_dom"/>
</dbReference>
<feature type="transmembrane region" description="Helical" evidence="7">
    <location>
        <begin position="304"/>
        <end position="325"/>
    </location>
</feature>
<feature type="transmembrane region" description="Helical" evidence="7">
    <location>
        <begin position="367"/>
        <end position="388"/>
    </location>
</feature>
<dbReference type="InterPro" id="IPR036259">
    <property type="entry name" value="MFS_trans_sf"/>
</dbReference>
<name>A0ABY4YHP5_9MICO</name>
<organism evidence="9 10">
    <name type="scientific">Ornithinimicrobium cryptoxanthini</name>
    <dbReference type="NCBI Taxonomy" id="2934161"/>
    <lineage>
        <taxon>Bacteria</taxon>
        <taxon>Bacillati</taxon>
        <taxon>Actinomycetota</taxon>
        <taxon>Actinomycetes</taxon>
        <taxon>Micrococcales</taxon>
        <taxon>Ornithinimicrobiaceae</taxon>
        <taxon>Ornithinimicrobium</taxon>
    </lineage>
</organism>
<evidence type="ECO:0000259" key="8">
    <source>
        <dbReference type="PROSITE" id="PS50850"/>
    </source>
</evidence>
<feature type="transmembrane region" description="Helical" evidence="7">
    <location>
        <begin position="277"/>
        <end position="298"/>
    </location>
</feature>
<evidence type="ECO:0000256" key="4">
    <source>
        <dbReference type="ARBA" id="ARBA00022989"/>
    </source>
</evidence>
<feature type="transmembrane region" description="Helical" evidence="7">
    <location>
        <begin position="49"/>
        <end position="68"/>
    </location>
</feature>
<keyword evidence="5 7" id="KW-0472">Membrane</keyword>
<keyword evidence="4 7" id="KW-1133">Transmembrane helix</keyword>
<accession>A0ABY4YHP5</accession>
<feature type="region of interest" description="Disordered" evidence="6">
    <location>
        <begin position="399"/>
        <end position="423"/>
    </location>
</feature>
<keyword evidence="10" id="KW-1185">Reference proteome</keyword>
<dbReference type="InterPro" id="IPR011701">
    <property type="entry name" value="MFS"/>
</dbReference>
<dbReference type="RefSeq" id="WP_252620710.1">
    <property type="nucleotide sequence ID" value="NZ_CP099490.1"/>
</dbReference>
<feature type="transmembrane region" description="Helical" evidence="7">
    <location>
        <begin position="246"/>
        <end position="265"/>
    </location>
</feature>
<feature type="transmembrane region" description="Helical" evidence="7">
    <location>
        <begin position="170"/>
        <end position="188"/>
    </location>
</feature>
<feature type="domain" description="Major facilitator superfamily (MFS) profile" evidence="8">
    <location>
        <begin position="13"/>
        <end position="389"/>
    </location>
</feature>
<evidence type="ECO:0000256" key="1">
    <source>
        <dbReference type="ARBA" id="ARBA00004651"/>
    </source>
</evidence>
<evidence type="ECO:0000256" key="7">
    <source>
        <dbReference type="SAM" id="Phobius"/>
    </source>
</evidence>
<dbReference type="Pfam" id="PF07690">
    <property type="entry name" value="MFS_1"/>
    <property type="match status" value="1"/>
</dbReference>
<dbReference type="PANTHER" id="PTHR43124:SF3">
    <property type="entry name" value="CHLORAMPHENICOL EFFLUX PUMP RV0191"/>
    <property type="match status" value="1"/>
</dbReference>
<dbReference type="EMBL" id="CP099490">
    <property type="protein sequence ID" value="USQ76050.1"/>
    <property type="molecule type" value="Genomic_DNA"/>
</dbReference>
<dbReference type="PROSITE" id="PS50850">
    <property type="entry name" value="MFS"/>
    <property type="match status" value="1"/>
</dbReference>
<evidence type="ECO:0000256" key="2">
    <source>
        <dbReference type="ARBA" id="ARBA00022475"/>
    </source>
</evidence>
<sequence>MVHSPRRSQTAMVMLGASALTTLGAIPPFLVGAQAVLMQRDLDFGPSVLGLVVSTFFAVAALATILGGKLLEKWTRRQGQLASGILVALGGFGLAFLVHRWEALIVVMAVLGLANAACQGTANQTVATVLPAHRRGLGFGIKQSAVPAAIMFGGLAVPTMTAVFGWRSTFVVTGTTGLVVIVLALLQPRVGRTVPRGGFVGGAVDRAPWAPLLMCGIAIMFASAAANFLGAYLASWAYDVGLTVGQAGLLMAAGSGSSIAIRVFAGHRADRRYGGNLAVVAAQMAAGAACLALIGLAVPWVVVVFGFLAFGLGWSWPGLFLYAVARVGRDAPTRATSVVQAGAFTGGAVGPVLLGLVVSGVGFQGAWWAAAGSFVIAATLTMVARAGFRRDLVRRPPSRPFGYGGGVRGPRHVTGGDPGGSPA</sequence>
<feature type="transmembrane region" description="Helical" evidence="7">
    <location>
        <begin position="104"/>
        <end position="123"/>
    </location>
</feature>
<dbReference type="Gene3D" id="1.20.1250.20">
    <property type="entry name" value="MFS general substrate transporter like domains"/>
    <property type="match status" value="2"/>
</dbReference>
<dbReference type="PANTHER" id="PTHR43124">
    <property type="entry name" value="PURINE EFFLUX PUMP PBUE"/>
    <property type="match status" value="1"/>
</dbReference>
<comment type="subcellular location">
    <subcellularLocation>
        <location evidence="1">Cell membrane</location>
        <topology evidence="1">Multi-pass membrane protein</topology>
    </subcellularLocation>
</comment>
<proteinExistence type="predicted"/>
<evidence type="ECO:0000256" key="5">
    <source>
        <dbReference type="ARBA" id="ARBA00023136"/>
    </source>
</evidence>
<dbReference type="InterPro" id="IPR050189">
    <property type="entry name" value="MFS_Efflux_Transporters"/>
</dbReference>
<evidence type="ECO:0000256" key="3">
    <source>
        <dbReference type="ARBA" id="ARBA00022692"/>
    </source>
</evidence>